<dbReference type="InterPro" id="IPR039755">
    <property type="entry name" value="TBC1D23"/>
</dbReference>
<evidence type="ECO:0000259" key="6">
    <source>
        <dbReference type="PROSITE" id="PS50206"/>
    </source>
</evidence>
<dbReference type="SUPFAM" id="SSF47923">
    <property type="entry name" value="Ypt/Rab-GAP domain of gyp1p"/>
    <property type="match status" value="2"/>
</dbReference>
<dbReference type="InterPro" id="IPR036873">
    <property type="entry name" value="Rhodanese-like_dom_sf"/>
</dbReference>
<dbReference type="InterPro" id="IPR001763">
    <property type="entry name" value="Rhodanese-like_dom"/>
</dbReference>
<dbReference type="Pfam" id="PF19430">
    <property type="entry name" value="TBC1D23_C"/>
    <property type="match status" value="1"/>
</dbReference>
<dbReference type="InterPro" id="IPR035969">
    <property type="entry name" value="Rab-GAP_TBC_sf"/>
</dbReference>
<dbReference type="SMART" id="SM00164">
    <property type="entry name" value="TBC"/>
    <property type="match status" value="1"/>
</dbReference>
<dbReference type="Pfam" id="PF00566">
    <property type="entry name" value="RabGAP-TBC"/>
    <property type="match status" value="1"/>
</dbReference>
<organism evidence="7">
    <name type="scientific">Timema genevievae</name>
    <name type="common">Walking stick</name>
    <dbReference type="NCBI Taxonomy" id="629358"/>
    <lineage>
        <taxon>Eukaryota</taxon>
        <taxon>Metazoa</taxon>
        <taxon>Ecdysozoa</taxon>
        <taxon>Arthropoda</taxon>
        <taxon>Hexapoda</taxon>
        <taxon>Insecta</taxon>
        <taxon>Pterygota</taxon>
        <taxon>Neoptera</taxon>
        <taxon>Polyneoptera</taxon>
        <taxon>Phasmatodea</taxon>
        <taxon>Timematodea</taxon>
        <taxon>Timematoidea</taxon>
        <taxon>Timematidae</taxon>
        <taxon>Timema</taxon>
    </lineage>
</organism>
<evidence type="ECO:0000313" key="7">
    <source>
        <dbReference type="EMBL" id="CAD7593923.1"/>
    </source>
</evidence>
<dbReference type="PANTHER" id="PTHR13297:SF5">
    <property type="entry name" value="TBC1 DOMAIN FAMILY MEMBER 23"/>
    <property type="match status" value="1"/>
</dbReference>
<evidence type="ECO:0000256" key="4">
    <source>
        <dbReference type="ARBA" id="ARBA00023034"/>
    </source>
</evidence>
<reference evidence="7" key="1">
    <citation type="submission" date="2020-11" db="EMBL/GenBank/DDBJ databases">
        <authorList>
            <person name="Tran Van P."/>
        </authorList>
    </citation>
    <scope>NUCLEOTIDE SEQUENCE</scope>
</reference>
<comment type="subcellular location">
    <subcellularLocation>
        <location evidence="1">Golgi apparatus</location>
        <location evidence="1">trans-Golgi network</location>
    </subcellularLocation>
</comment>
<keyword evidence="3" id="KW-0217">Developmental protein</keyword>
<dbReference type="EMBL" id="OE841065">
    <property type="protein sequence ID" value="CAD7593923.1"/>
    <property type="molecule type" value="Genomic_DNA"/>
</dbReference>
<dbReference type="InterPro" id="IPR000195">
    <property type="entry name" value="Rab-GAP-TBC_dom"/>
</dbReference>
<dbReference type="Pfam" id="PF00581">
    <property type="entry name" value="Rhodanese"/>
    <property type="match status" value="1"/>
</dbReference>
<dbReference type="PROSITE" id="PS50086">
    <property type="entry name" value="TBC_RABGAP"/>
    <property type="match status" value="1"/>
</dbReference>
<dbReference type="GO" id="GO:0005802">
    <property type="term" value="C:trans-Golgi network"/>
    <property type="evidence" value="ECO:0007669"/>
    <property type="project" value="TreeGrafter"/>
</dbReference>
<feature type="domain" description="Rhodanese" evidence="6">
    <location>
        <begin position="329"/>
        <end position="364"/>
    </location>
</feature>
<feature type="domain" description="Rab-GAP TBC" evidence="5">
    <location>
        <begin position="34"/>
        <end position="215"/>
    </location>
</feature>
<accession>A0A7R9PM24</accession>
<dbReference type="SUPFAM" id="SSF52821">
    <property type="entry name" value="Rhodanese/Cell cycle control phosphatase"/>
    <property type="match status" value="1"/>
</dbReference>
<dbReference type="InterPro" id="IPR045799">
    <property type="entry name" value="TBC1D23_C"/>
</dbReference>
<name>A0A7R9PM24_TIMGE</name>
<evidence type="ECO:0000256" key="1">
    <source>
        <dbReference type="ARBA" id="ARBA00004601"/>
    </source>
</evidence>
<dbReference type="GO" id="GO:0005829">
    <property type="term" value="C:cytosol"/>
    <property type="evidence" value="ECO:0007669"/>
    <property type="project" value="GOC"/>
</dbReference>
<gene>
    <name evidence="7" type="ORF">TGEB3V08_LOCUS5522</name>
</gene>
<proteinExistence type="predicted"/>
<dbReference type="GO" id="GO:0042147">
    <property type="term" value="P:retrograde transport, endosome to Golgi"/>
    <property type="evidence" value="ECO:0007669"/>
    <property type="project" value="InterPro"/>
</dbReference>
<evidence type="ECO:0000256" key="2">
    <source>
        <dbReference type="ARBA" id="ARBA00014207"/>
    </source>
</evidence>
<dbReference type="Gene3D" id="1.10.472.80">
    <property type="entry name" value="Ypt/Rab-GAP domain of gyp1p, domain 3"/>
    <property type="match status" value="1"/>
</dbReference>
<sequence>MALEEDDNTILDLETALLDDCSADILYGISKGKNIPECLRAEVWQVCLDVQDKGNQLVLFNEIFDLPEQNLLRDDCQKVVANLGNEDEDKVSVVSDLESILTFYCKSNGVQYEQGNGWIEILLPLISLKLPRSDTYNLFEAIKHRYIPRGCKKNGVVFHVFQLLLLYHDPELCSFLDTMRISPDLYCLSWFQSLFAATCGLPVGLCMWDLYFQKADPFFVFFLALVMIVNAREQILSMKNDSKQTIVDTLSAMPCALEADDVTDFCSLAQYYDLKTPSSFKETLVDTLFSTMMTEEDTRAASISQALCLPVTAHELVSNAAADQDPATECVRFFLVDCRPADQYNAGHLPTAFHLDCNLMLQEPAAFLTAVQGLLSAQRQALAARSAAGGEHLCFLGSGRVEEDQYTHMVVASFLQKHTHYVGMVSGGYKGKYRDLLSTVLQGAAMKLKSAEVKGKLFDYIVNPTGSSNTERHVSSSDKLGKRYRSLAPVFSIDDDQEGDSASVASPEEDEHQEVVSISTWLNKPEVVKSFKCHEVKVNGYMYDSHLLVTDSHVYVLRDLPGKRGFAHIVVRRPLSAIVKITSKKKHPELITFKYGVPEGEELVISDMDRFLIPEASKATGIISQQILKHLKSKEVSCVARFTLPPDSSDKMKPRSGDWAVTIDFLQDNHFVQWQQCKLSLASSALPRFFRSPSLLPMEMDDDWSKKQTRDSRDVMEVVSHVSHSLLKSSDRKKPRSGDWAFQISKYNSNIDFKNYRTVIDYIFIFLRMDI</sequence>
<keyword evidence="4" id="KW-0333">Golgi apparatus</keyword>
<dbReference type="CDD" id="cd20788">
    <property type="entry name" value="TBC1D23_C-like"/>
    <property type="match status" value="1"/>
</dbReference>
<evidence type="ECO:0000256" key="3">
    <source>
        <dbReference type="ARBA" id="ARBA00022473"/>
    </source>
</evidence>
<evidence type="ECO:0000259" key="5">
    <source>
        <dbReference type="PROSITE" id="PS50086"/>
    </source>
</evidence>
<dbReference type="PROSITE" id="PS50206">
    <property type="entry name" value="RHODANESE_3"/>
    <property type="match status" value="1"/>
</dbReference>
<dbReference type="AlphaFoldDB" id="A0A7R9PM24"/>
<dbReference type="Gene3D" id="3.40.250.10">
    <property type="entry name" value="Rhodanese-like domain"/>
    <property type="match status" value="1"/>
</dbReference>
<protein>
    <recommendedName>
        <fullName evidence="2">TBC1 domain family member 23</fullName>
    </recommendedName>
</protein>
<dbReference type="PANTHER" id="PTHR13297">
    <property type="entry name" value="TBC1 DOMAIN FAMILY MEMBER 23-RELATED"/>
    <property type="match status" value="1"/>
</dbReference>
<dbReference type="GO" id="GO:0099041">
    <property type="term" value="P:vesicle tethering to Golgi"/>
    <property type="evidence" value="ECO:0007669"/>
    <property type="project" value="TreeGrafter"/>
</dbReference>